<dbReference type="PROSITE" id="PS50011">
    <property type="entry name" value="PROTEIN_KINASE_DOM"/>
    <property type="match status" value="2"/>
</dbReference>
<dbReference type="Gene3D" id="3.30.200.20">
    <property type="entry name" value="Phosphorylase Kinase, domain 1"/>
    <property type="match status" value="1"/>
</dbReference>
<accession>A0A833QTT0</accession>
<keyword evidence="6 12" id="KW-0547">Nucleotide-binding</keyword>
<keyword evidence="7 12" id="KW-0067">ATP-binding</keyword>
<gene>
    <name evidence="15" type="ORF">FCM35_KLT07440</name>
</gene>
<evidence type="ECO:0000256" key="9">
    <source>
        <dbReference type="ARBA" id="ARBA00023136"/>
    </source>
</evidence>
<dbReference type="InterPro" id="IPR000719">
    <property type="entry name" value="Prot_kinase_dom"/>
</dbReference>
<keyword evidence="9" id="KW-0472">Membrane</keyword>
<evidence type="ECO:0000256" key="11">
    <source>
        <dbReference type="ARBA" id="ARBA00048679"/>
    </source>
</evidence>
<keyword evidence="5" id="KW-0812">Transmembrane</keyword>
<dbReference type="PANTHER" id="PTHR47982:SF35">
    <property type="entry name" value="PROLINE-RICH RECEPTOR-LIKE PROTEIN KINASE PERK1-RELATED"/>
    <property type="match status" value="1"/>
</dbReference>
<dbReference type="Proteomes" id="UP000623129">
    <property type="component" value="Unassembled WGS sequence"/>
</dbReference>
<feature type="region of interest" description="Disordered" evidence="13">
    <location>
        <begin position="295"/>
        <end position="316"/>
    </location>
</feature>
<dbReference type="InterPro" id="IPR017441">
    <property type="entry name" value="Protein_kinase_ATP_BS"/>
</dbReference>
<evidence type="ECO:0000313" key="16">
    <source>
        <dbReference type="Proteomes" id="UP000623129"/>
    </source>
</evidence>
<dbReference type="GO" id="GO:0004674">
    <property type="term" value="F:protein serine/threonine kinase activity"/>
    <property type="evidence" value="ECO:0007669"/>
    <property type="project" value="UniProtKB-KW"/>
</dbReference>
<dbReference type="Pfam" id="PF07714">
    <property type="entry name" value="PK_Tyr_Ser-Thr"/>
    <property type="match status" value="3"/>
</dbReference>
<evidence type="ECO:0000256" key="4">
    <source>
        <dbReference type="ARBA" id="ARBA00022679"/>
    </source>
</evidence>
<evidence type="ECO:0000313" key="15">
    <source>
        <dbReference type="EMBL" id="KAF3327322.1"/>
    </source>
</evidence>
<keyword evidence="15" id="KW-0418">Kinase</keyword>
<evidence type="ECO:0000256" key="10">
    <source>
        <dbReference type="ARBA" id="ARBA00047899"/>
    </source>
</evidence>
<keyword evidence="16" id="KW-1185">Reference proteome</keyword>
<dbReference type="AlphaFoldDB" id="A0A833QTT0"/>
<dbReference type="InterPro" id="IPR011009">
    <property type="entry name" value="Kinase-like_dom_sf"/>
</dbReference>
<protein>
    <recommendedName>
        <fullName evidence="2">non-specific serine/threonine protein kinase</fullName>
        <ecNumber evidence="2">2.7.11.1</ecNumber>
    </recommendedName>
</protein>
<dbReference type="EC" id="2.7.11.1" evidence="2"/>
<comment type="catalytic activity">
    <reaction evidence="10">
        <text>L-threonyl-[protein] + ATP = O-phospho-L-threonyl-[protein] + ADP + H(+)</text>
        <dbReference type="Rhea" id="RHEA:46608"/>
        <dbReference type="Rhea" id="RHEA-COMP:11060"/>
        <dbReference type="Rhea" id="RHEA-COMP:11605"/>
        <dbReference type="ChEBI" id="CHEBI:15378"/>
        <dbReference type="ChEBI" id="CHEBI:30013"/>
        <dbReference type="ChEBI" id="CHEBI:30616"/>
        <dbReference type="ChEBI" id="CHEBI:61977"/>
        <dbReference type="ChEBI" id="CHEBI:456216"/>
        <dbReference type="EC" id="2.7.11.1"/>
    </reaction>
</comment>
<dbReference type="PANTHER" id="PTHR47982">
    <property type="entry name" value="PROLINE-RICH RECEPTOR-LIKE PROTEIN KINASE PERK4"/>
    <property type="match status" value="1"/>
</dbReference>
<dbReference type="GO" id="GO:0005886">
    <property type="term" value="C:plasma membrane"/>
    <property type="evidence" value="ECO:0007669"/>
    <property type="project" value="UniProtKB-SubCell"/>
</dbReference>
<sequence length="646" mass="71499">MATPSPSGTPLLSPPPPPPHLWPPPLSYTSSSVSSGLIVGIAAAMVIGVSFLIAEPHSPSRQVNPLLFVIYLHTPPTSLQANNSRGSGPDSAPKPSSSPENLPPSSVPPSVVAGGSFKYEDLKLATNGFAQSNLLGHGEFDFVYRGSGRPLLDWRRRWKIALGSAKGLAYLHEHCFYMAPESVRTGKFTNKSDVYSYGVMLLELITGRKPIMDSAPRMDQGLVNWARQRLRRATKGDTFDELIDPWLETNYDQYDMTRLIHCASAAVRESARMRPQMGQSLTPLHHLLHCNLQVNNSGRSGSDSRPKNLPSSPYPPSVVAGGPFKFEDLKLDTNSFGELNLLGHGEFGIVYRGMLRGKEVAVKKLKPGGGQGDKKFRAEAEIISRVQHQNLGSLVGYCVNRRLLVYEYVPNKTLDFHLHGDPKIIHRNIKATNILLDYNFEPKVGILFDFSFYVAPEYAVTGKLTDKSDVYSYEIMLLELITGRKPSMASDPYNFVNWAITKLTYDALIDPRLEINYDHYDMTCLIHSAFSAVRYSSRDHPRMGQIKQSDVKPLDANDHSVKCFNRNHLQLDSSSVLRSTPKSPGFPPRRPPLPRAPPFPSPTRLPHPSPLPFSLRPPQPPSPDPSAQPPMFLCASSDASMDLLSS</sequence>
<evidence type="ECO:0000256" key="6">
    <source>
        <dbReference type="ARBA" id="ARBA00022741"/>
    </source>
</evidence>
<feature type="compositionally biased region" description="Low complexity" evidence="13">
    <location>
        <begin position="635"/>
        <end position="646"/>
    </location>
</feature>
<dbReference type="EMBL" id="SWLB01000017">
    <property type="protein sequence ID" value="KAF3327322.1"/>
    <property type="molecule type" value="Genomic_DNA"/>
</dbReference>
<evidence type="ECO:0000256" key="5">
    <source>
        <dbReference type="ARBA" id="ARBA00022692"/>
    </source>
</evidence>
<dbReference type="GO" id="GO:0005524">
    <property type="term" value="F:ATP binding"/>
    <property type="evidence" value="ECO:0007669"/>
    <property type="project" value="UniProtKB-UniRule"/>
</dbReference>
<feature type="compositionally biased region" description="Pro residues" evidence="13">
    <location>
        <begin position="584"/>
        <end position="628"/>
    </location>
</feature>
<evidence type="ECO:0000256" key="7">
    <source>
        <dbReference type="ARBA" id="ARBA00022840"/>
    </source>
</evidence>
<proteinExistence type="predicted"/>
<evidence type="ECO:0000256" key="1">
    <source>
        <dbReference type="ARBA" id="ARBA00004162"/>
    </source>
</evidence>
<evidence type="ECO:0000256" key="12">
    <source>
        <dbReference type="PROSITE-ProRule" id="PRU10141"/>
    </source>
</evidence>
<evidence type="ECO:0000259" key="14">
    <source>
        <dbReference type="PROSITE" id="PS50011"/>
    </source>
</evidence>
<keyword evidence="15" id="KW-0675">Receptor</keyword>
<organism evidence="15 16">
    <name type="scientific">Carex littledalei</name>
    <dbReference type="NCBI Taxonomy" id="544730"/>
    <lineage>
        <taxon>Eukaryota</taxon>
        <taxon>Viridiplantae</taxon>
        <taxon>Streptophyta</taxon>
        <taxon>Embryophyta</taxon>
        <taxon>Tracheophyta</taxon>
        <taxon>Spermatophyta</taxon>
        <taxon>Magnoliopsida</taxon>
        <taxon>Liliopsida</taxon>
        <taxon>Poales</taxon>
        <taxon>Cyperaceae</taxon>
        <taxon>Cyperoideae</taxon>
        <taxon>Cariceae</taxon>
        <taxon>Carex</taxon>
        <taxon>Carex subgen. Euthyceras</taxon>
    </lineage>
</organism>
<keyword evidence="8" id="KW-1133">Transmembrane helix</keyword>
<comment type="caution">
    <text evidence="15">The sequence shown here is derived from an EMBL/GenBank/DDBJ whole genome shotgun (WGS) entry which is preliminary data.</text>
</comment>
<dbReference type="InterPro" id="IPR001245">
    <property type="entry name" value="Ser-Thr/Tyr_kinase_cat_dom"/>
</dbReference>
<keyword evidence="3" id="KW-0723">Serine/threonine-protein kinase</keyword>
<name>A0A833QTT0_9POAL</name>
<evidence type="ECO:0000256" key="13">
    <source>
        <dbReference type="SAM" id="MobiDB-lite"/>
    </source>
</evidence>
<feature type="domain" description="Protein kinase" evidence="14">
    <location>
        <begin position="1"/>
        <end position="288"/>
    </location>
</feature>
<evidence type="ECO:0000256" key="2">
    <source>
        <dbReference type="ARBA" id="ARBA00012513"/>
    </source>
</evidence>
<keyword evidence="4" id="KW-0808">Transferase</keyword>
<feature type="binding site" evidence="12">
    <location>
        <position position="364"/>
    </location>
    <ligand>
        <name>ATP</name>
        <dbReference type="ChEBI" id="CHEBI:30616"/>
    </ligand>
</feature>
<feature type="domain" description="Protein kinase" evidence="14">
    <location>
        <begin position="336"/>
        <end position="646"/>
    </location>
</feature>
<evidence type="ECO:0000256" key="3">
    <source>
        <dbReference type="ARBA" id="ARBA00022527"/>
    </source>
</evidence>
<feature type="region of interest" description="Disordered" evidence="13">
    <location>
        <begin position="79"/>
        <end position="109"/>
    </location>
</feature>
<feature type="region of interest" description="Disordered" evidence="13">
    <location>
        <begin position="574"/>
        <end position="646"/>
    </location>
</feature>
<dbReference type="InterPro" id="IPR047117">
    <property type="entry name" value="PERK1-13-like"/>
</dbReference>
<comment type="catalytic activity">
    <reaction evidence="11">
        <text>L-seryl-[protein] + ATP = O-phospho-L-seryl-[protein] + ADP + H(+)</text>
        <dbReference type="Rhea" id="RHEA:17989"/>
        <dbReference type="Rhea" id="RHEA-COMP:9863"/>
        <dbReference type="Rhea" id="RHEA-COMP:11604"/>
        <dbReference type="ChEBI" id="CHEBI:15378"/>
        <dbReference type="ChEBI" id="CHEBI:29999"/>
        <dbReference type="ChEBI" id="CHEBI:30616"/>
        <dbReference type="ChEBI" id="CHEBI:83421"/>
        <dbReference type="ChEBI" id="CHEBI:456216"/>
        <dbReference type="EC" id="2.7.11.1"/>
    </reaction>
</comment>
<dbReference type="PROSITE" id="PS00107">
    <property type="entry name" value="PROTEIN_KINASE_ATP"/>
    <property type="match status" value="1"/>
</dbReference>
<comment type="subcellular location">
    <subcellularLocation>
        <location evidence="1">Cell membrane</location>
        <topology evidence="1">Single-pass membrane protein</topology>
    </subcellularLocation>
</comment>
<reference evidence="15" key="1">
    <citation type="submission" date="2020-01" db="EMBL/GenBank/DDBJ databases">
        <title>Genome sequence of Kobresia littledalei, the first chromosome-level genome in the family Cyperaceae.</title>
        <authorList>
            <person name="Qu G."/>
        </authorList>
    </citation>
    <scope>NUCLEOTIDE SEQUENCE</scope>
    <source>
        <strain evidence="15">C.B.Clarke</strain>
        <tissue evidence="15">Leaf</tissue>
    </source>
</reference>
<dbReference type="SUPFAM" id="SSF56112">
    <property type="entry name" value="Protein kinase-like (PK-like)"/>
    <property type="match status" value="2"/>
</dbReference>
<dbReference type="Gene3D" id="1.10.510.10">
    <property type="entry name" value="Transferase(Phosphotransferase) domain 1"/>
    <property type="match status" value="3"/>
</dbReference>
<evidence type="ECO:0000256" key="8">
    <source>
        <dbReference type="ARBA" id="ARBA00022989"/>
    </source>
</evidence>